<sequence length="175" mass="18744">MTEPHGPRVVLIGPMGAGKTTVADLLAQAWGCEVRDTDQDVEAQEGRSVQEIFIELGEPYFRDRERAAVRAAVREHTGVLALGGGAVMDPGTREVLVGQRVVFLNVGLADAAKRVGLGQGRPLLVGNIRSRIKTILTERLPIYAAVASHVVDTDGRPADEVADEVRAWVEAEEGA</sequence>
<reference evidence="12 13" key="1">
    <citation type="submission" date="2023-07" db="EMBL/GenBank/DDBJ databases">
        <title>Sequencing the genomes of 1000 actinobacteria strains.</title>
        <authorList>
            <person name="Klenk H.-P."/>
        </authorList>
    </citation>
    <scope>NUCLEOTIDE SEQUENCE [LARGE SCALE GENOMIC DNA]</scope>
    <source>
        <strain evidence="12 13">DSM 19426</strain>
    </source>
</reference>
<keyword evidence="9 11" id="KW-0057">Aromatic amino acid biosynthesis</keyword>
<dbReference type="Proteomes" id="UP001183648">
    <property type="component" value="Unassembled WGS sequence"/>
</dbReference>
<comment type="subcellular location">
    <subcellularLocation>
        <location evidence="11">Cytoplasm</location>
    </subcellularLocation>
</comment>
<keyword evidence="8 11" id="KW-0067">ATP-binding</keyword>
<feature type="binding site" evidence="11">
    <location>
        <position position="121"/>
    </location>
    <ligand>
        <name>ATP</name>
        <dbReference type="ChEBI" id="CHEBI:30616"/>
    </ligand>
</feature>
<feature type="binding site" evidence="11">
    <location>
        <position position="156"/>
    </location>
    <ligand>
        <name>ATP</name>
        <dbReference type="ChEBI" id="CHEBI:30616"/>
    </ligand>
</feature>
<evidence type="ECO:0000256" key="2">
    <source>
        <dbReference type="ARBA" id="ARBA00006997"/>
    </source>
</evidence>
<evidence type="ECO:0000256" key="9">
    <source>
        <dbReference type="ARBA" id="ARBA00023141"/>
    </source>
</evidence>
<dbReference type="InterPro" id="IPR023000">
    <property type="entry name" value="Shikimate_kinase_CS"/>
</dbReference>
<comment type="catalytic activity">
    <reaction evidence="10 11">
        <text>shikimate + ATP = 3-phosphoshikimate + ADP + H(+)</text>
        <dbReference type="Rhea" id="RHEA:13121"/>
        <dbReference type="ChEBI" id="CHEBI:15378"/>
        <dbReference type="ChEBI" id="CHEBI:30616"/>
        <dbReference type="ChEBI" id="CHEBI:36208"/>
        <dbReference type="ChEBI" id="CHEBI:145989"/>
        <dbReference type="ChEBI" id="CHEBI:456216"/>
        <dbReference type="EC" id="2.7.1.71"/>
    </reaction>
</comment>
<feature type="binding site" evidence="11">
    <location>
        <position position="62"/>
    </location>
    <ligand>
        <name>substrate</name>
    </ligand>
</feature>
<keyword evidence="11" id="KW-0479">Metal-binding</keyword>
<dbReference type="EC" id="2.7.1.71" evidence="3 11"/>
<proteinExistence type="inferred from homology"/>
<comment type="similarity">
    <text evidence="2 11">Belongs to the shikimate kinase family.</text>
</comment>
<evidence type="ECO:0000313" key="12">
    <source>
        <dbReference type="EMBL" id="MDR7361007.1"/>
    </source>
</evidence>
<keyword evidence="6 11" id="KW-0547">Nucleotide-binding</keyword>
<dbReference type="GO" id="GO:0004765">
    <property type="term" value="F:shikimate kinase activity"/>
    <property type="evidence" value="ECO:0007669"/>
    <property type="project" value="UniProtKB-EC"/>
</dbReference>
<accession>A0ABU2BQT4</accession>
<evidence type="ECO:0000256" key="1">
    <source>
        <dbReference type="ARBA" id="ARBA00004842"/>
    </source>
</evidence>
<dbReference type="InterPro" id="IPR031322">
    <property type="entry name" value="Shikimate/glucono_kinase"/>
</dbReference>
<evidence type="ECO:0000313" key="13">
    <source>
        <dbReference type="Proteomes" id="UP001183648"/>
    </source>
</evidence>
<dbReference type="CDD" id="cd00464">
    <property type="entry name" value="SK"/>
    <property type="match status" value="1"/>
</dbReference>
<comment type="subunit">
    <text evidence="11">Monomer.</text>
</comment>
<dbReference type="Pfam" id="PF01202">
    <property type="entry name" value="SKI"/>
    <property type="match status" value="1"/>
</dbReference>
<dbReference type="RefSeq" id="WP_310298334.1">
    <property type="nucleotide sequence ID" value="NZ_BAAAPS010000002.1"/>
</dbReference>
<dbReference type="PANTHER" id="PTHR21087">
    <property type="entry name" value="SHIKIMATE KINASE"/>
    <property type="match status" value="1"/>
</dbReference>
<feature type="binding site" evidence="11">
    <location>
        <position position="84"/>
    </location>
    <ligand>
        <name>substrate</name>
    </ligand>
</feature>
<keyword evidence="7 11" id="KW-0418">Kinase</keyword>
<protein>
    <recommendedName>
        <fullName evidence="3 11">Shikimate kinase</fullName>
        <shortName evidence="11">SK</shortName>
        <ecNumber evidence="3 11">2.7.1.71</ecNumber>
    </recommendedName>
</protein>
<feature type="binding site" evidence="11">
    <location>
        <begin position="16"/>
        <end position="21"/>
    </location>
    <ligand>
        <name>ATP</name>
        <dbReference type="ChEBI" id="CHEBI:30616"/>
    </ligand>
</feature>
<dbReference type="PANTHER" id="PTHR21087:SF16">
    <property type="entry name" value="SHIKIMATE KINASE 1, CHLOROPLASTIC"/>
    <property type="match status" value="1"/>
</dbReference>
<evidence type="ECO:0000256" key="10">
    <source>
        <dbReference type="ARBA" id="ARBA00048567"/>
    </source>
</evidence>
<comment type="function">
    <text evidence="11">Catalyzes the specific phosphorylation of the 3-hydroxyl group of shikimic acid using ATP as a cosubstrate.</text>
</comment>
<dbReference type="PROSITE" id="PS01128">
    <property type="entry name" value="SHIKIMATE_KINASE"/>
    <property type="match status" value="1"/>
</dbReference>
<feature type="binding site" evidence="11">
    <location>
        <position position="38"/>
    </location>
    <ligand>
        <name>substrate</name>
    </ligand>
</feature>
<dbReference type="InterPro" id="IPR000623">
    <property type="entry name" value="Shikimate_kinase/TSH1"/>
</dbReference>
<dbReference type="SUPFAM" id="SSF52540">
    <property type="entry name" value="P-loop containing nucleoside triphosphate hydrolases"/>
    <property type="match status" value="1"/>
</dbReference>
<keyword evidence="11" id="KW-0963">Cytoplasm</keyword>
<keyword evidence="11" id="KW-0460">Magnesium</keyword>
<evidence type="ECO:0000256" key="5">
    <source>
        <dbReference type="ARBA" id="ARBA00022679"/>
    </source>
</evidence>
<evidence type="ECO:0000256" key="7">
    <source>
        <dbReference type="ARBA" id="ARBA00022777"/>
    </source>
</evidence>
<comment type="cofactor">
    <cofactor evidence="11">
        <name>Mg(2+)</name>
        <dbReference type="ChEBI" id="CHEBI:18420"/>
    </cofactor>
    <text evidence="11">Binds 1 Mg(2+) ion per subunit.</text>
</comment>
<feature type="binding site" evidence="11">
    <location>
        <position position="20"/>
    </location>
    <ligand>
        <name>Mg(2+)</name>
        <dbReference type="ChEBI" id="CHEBI:18420"/>
    </ligand>
</feature>
<organism evidence="12 13">
    <name type="scientific">Nocardioides marmoribigeumensis</name>
    <dbReference type="NCBI Taxonomy" id="433649"/>
    <lineage>
        <taxon>Bacteria</taxon>
        <taxon>Bacillati</taxon>
        <taxon>Actinomycetota</taxon>
        <taxon>Actinomycetes</taxon>
        <taxon>Propionibacteriales</taxon>
        <taxon>Nocardioidaceae</taxon>
        <taxon>Nocardioides</taxon>
    </lineage>
</organism>
<dbReference type="EMBL" id="JAVDYG010000001">
    <property type="protein sequence ID" value="MDR7361007.1"/>
    <property type="molecule type" value="Genomic_DNA"/>
</dbReference>
<comment type="caution">
    <text evidence="12">The sequence shown here is derived from an EMBL/GenBank/DDBJ whole genome shotgun (WGS) entry which is preliminary data.</text>
</comment>
<dbReference type="PRINTS" id="PR01100">
    <property type="entry name" value="SHIKIMTKNASE"/>
</dbReference>
<evidence type="ECO:0000256" key="8">
    <source>
        <dbReference type="ARBA" id="ARBA00022840"/>
    </source>
</evidence>
<dbReference type="HAMAP" id="MF_00109">
    <property type="entry name" value="Shikimate_kinase"/>
    <property type="match status" value="1"/>
</dbReference>
<dbReference type="Gene3D" id="3.40.50.300">
    <property type="entry name" value="P-loop containing nucleotide triphosphate hydrolases"/>
    <property type="match status" value="1"/>
</dbReference>
<feature type="binding site" evidence="11">
    <location>
        <position position="139"/>
    </location>
    <ligand>
        <name>substrate</name>
    </ligand>
</feature>
<keyword evidence="5 11" id="KW-0808">Transferase</keyword>
<keyword evidence="13" id="KW-1185">Reference proteome</keyword>
<comment type="pathway">
    <text evidence="1 11">Metabolic intermediate biosynthesis; chorismate biosynthesis; chorismate from D-erythrose 4-phosphate and phosphoenolpyruvate: step 5/7.</text>
</comment>
<gene>
    <name evidence="11" type="primary">aroK</name>
    <name evidence="12" type="ORF">J2S63_000560</name>
</gene>
<evidence type="ECO:0000256" key="11">
    <source>
        <dbReference type="HAMAP-Rule" id="MF_00109"/>
    </source>
</evidence>
<evidence type="ECO:0000256" key="3">
    <source>
        <dbReference type="ARBA" id="ARBA00012154"/>
    </source>
</evidence>
<evidence type="ECO:0000256" key="6">
    <source>
        <dbReference type="ARBA" id="ARBA00022741"/>
    </source>
</evidence>
<evidence type="ECO:0000256" key="4">
    <source>
        <dbReference type="ARBA" id="ARBA00022605"/>
    </source>
</evidence>
<name>A0ABU2BQT4_9ACTN</name>
<keyword evidence="4 11" id="KW-0028">Amino-acid biosynthesis</keyword>
<dbReference type="InterPro" id="IPR027417">
    <property type="entry name" value="P-loop_NTPase"/>
</dbReference>